<reference evidence="3 4" key="1">
    <citation type="submission" date="2018-01" db="EMBL/GenBank/DDBJ databases">
        <title>Genome sequence of the PGP bacterium Paenibacillus illinoisensis E3.</title>
        <authorList>
            <person name="Rolli E."/>
            <person name="Marasco R."/>
            <person name="Bessem C."/>
            <person name="Michoud G."/>
            <person name="Gaiarsa S."/>
            <person name="Borin S."/>
            <person name="Daffonchio D."/>
        </authorList>
    </citation>
    <scope>NUCLEOTIDE SEQUENCE [LARGE SCALE GENOMIC DNA]</scope>
    <source>
        <strain evidence="3 4">E3</strain>
    </source>
</reference>
<dbReference type="Proteomes" id="UP000247459">
    <property type="component" value="Unassembled WGS sequence"/>
</dbReference>
<dbReference type="InterPro" id="IPR000182">
    <property type="entry name" value="GNAT_dom"/>
</dbReference>
<evidence type="ECO:0000259" key="2">
    <source>
        <dbReference type="PROSITE" id="PS51186"/>
    </source>
</evidence>
<organism evidence="3 4">
    <name type="scientific">Paenibacillus illinoisensis</name>
    <dbReference type="NCBI Taxonomy" id="59845"/>
    <lineage>
        <taxon>Bacteria</taxon>
        <taxon>Bacillati</taxon>
        <taxon>Bacillota</taxon>
        <taxon>Bacilli</taxon>
        <taxon>Bacillales</taxon>
        <taxon>Paenibacillaceae</taxon>
        <taxon>Paenibacillus</taxon>
    </lineage>
</organism>
<dbReference type="RefSeq" id="WP_110759366.1">
    <property type="nucleotide sequence ID" value="NZ_PRLG01000020.1"/>
</dbReference>
<dbReference type="AlphaFoldDB" id="A0A2W0C6D6"/>
<dbReference type="InterPro" id="IPR016181">
    <property type="entry name" value="Acyl_CoA_acyltransferase"/>
</dbReference>
<gene>
    <name evidence="3" type="ORF">PIL02S_03076</name>
</gene>
<dbReference type="OrthoDB" id="9792929at2"/>
<feature type="domain" description="N-acetyltransferase" evidence="2">
    <location>
        <begin position="3"/>
        <end position="156"/>
    </location>
</feature>
<dbReference type="PANTHER" id="PTHR13947">
    <property type="entry name" value="GNAT FAMILY N-ACETYLTRANSFERASE"/>
    <property type="match status" value="1"/>
</dbReference>
<dbReference type="PROSITE" id="PS51186">
    <property type="entry name" value="GNAT"/>
    <property type="match status" value="1"/>
</dbReference>
<protein>
    <submittedName>
        <fullName evidence="3">N-acetyltransferase</fullName>
        <ecNumber evidence="3">2.3.1.158</ecNumber>
    </submittedName>
</protein>
<comment type="caution">
    <text evidence="3">The sequence shown here is derived from an EMBL/GenBank/DDBJ whole genome shotgun (WGS) entry which is preliminary data.</text>
</comment>
<evidence type="ECO:0000256" key="1">
    <source>
        <dbReference type="ARBA" id="ARBA00022679"/>
    </source>
</evidence>
<dbReference type="GO" id="GO:0008080">
    <property type="term" value="F:N-acetyltransferase activity"/>
    <property type="evidence" value="ECO:0007669"/>
    <property type="project" value="InterPro"/>
</dbReference>
<dbReference type="EC" id="2.3.1.158" evidence="3"/>
<dbReference type="GO" id="GO:0046027">
    <property type="term" value="F:phospholipid:diacylglycerol acyltransferase activity"/>
    <property type="evidence" value="ECO:0007669"/>
    <property type="project" value="UniProtKB-EC"/>
</dbReference>
<accession>A0A2W0C6D6</accession>
<dbReference type="Gene3D" id="3.40.630.30">
    <property type="match status" value="1"/>
</dbReference>
<proteinExistence type="predicted"/>
<sequence length="156" mass="17844">MVYRVRRAGLVDAQQIGELFNQYRMFYNQVSDTERAAKYIQERLSKDESVIWMAESDSKTEPGLGNIAGFVQLYPSFSSVSMGSIWVLNDLYVHKDHRKKGIARKLMHAAQTFASETGAIRITLSTAINNTKAQALYESEGYAKDDHFLYYERNVD</sequence>
<evidence type="ECO:0000313" key="4">
    <source>
        <dbReference type="Proteomes" id="UP000247459"/>
    </source>
</evidence>
<dbReference type="EMBL" id="PRLG01000020">
    <property type="protein sequence ID" value="PYY27960.1"/>
    <property type="molecule type" value="Genomic_DNA"/>
</dbReference>
<dbReference type="Pfam" id="PF00583">
    <property type="entry name" value="Acetyltransf_1"/>
    <property type="match status" value="1"/>
</dbReference>
<dbReference type="SUPFAM" id="SSF55729">
    <property type="entry name" value="Acyl-CoA N-acyltransferases (Nat)"/>
    <property type="match status" value="1"/>
</dbReference>
<dbReference type="InterPro" id="IPR050769">
    <property type="entry name" value="NAT_camello-type"/>
</dbReference>
<name>A0A2W0C6D6_9BACL</name>
<evidence type="ECO:0000313" key="3">
    <source>
        <dbReference type="EMBL" id="PYY27960.1"/>
    </source>
</evidence>
<keyword evidence="3" id="KW-0012">Acyltransferase</keyword>
<keyword evidence="1 3" id="KW-0808">Transferase</keyword>
<dbReference type="PANTHER" id="PTHR13947:SF37">
    <property type="entry name" value="LD18367P"/>
    <property type="match status" value="1"/>
</dbReference>
<dbReference type="CDD" id="cd04301">
    <property type="entry name" value="NAT_SF"/>
    <property type="match status" value="1"/>
</dbReference>